<dbReference type="KEGG" id="hhg:XM38_045940"/>
<dbReference type="EMBL" id="CP021983">
    <property type="protein sequence ID" value="ASC73623.1"/>
    <property type="molecule type" value="Genomic_DNA"/>
</dbReference>
<gene>
    <name evidence="1" type="ORF">XM38_045940</name>
</gene>
<dbReference type="STRING" id="1641165.XM38_23835"/>
<dbReference type="OrthoDB" id="573423at2"/>
<protein>
    <submittedName>
        <fullName evidence="1">Uncharacterized protein</fullName>
    </submittedName>
</protein>
<name>A0A1Z3HTJ6_9CYAN</name>
<accession>A0A1Z3HTJ6</accession>
<proteinExistence type="predicted"/>
<sequence length="139" mass="16155">MVIKPYDHFVLKSPRHTKKVAKKRLFTGMLLGFIVATLALTNPYSKTQYVKTVSRRAHDSWCSHPEGEFCEMIAPMTRPLLQQLLYHSTQVQNYWVFSRFHTQVACYDVFGIGLGGQYIIWVVPDRDPPICHPFHAFQQ</sequence>
<dbReference type="AlphaFoldDB" id="A0A1Z3HTJ6"/>
<reference evidence="1 2" key="1">
    <citation type="journal article" date="2016" name="Biochim. Biophys. Acta">
        <title>Characterization of red-shifted phycobilisomes isolated from the chlorophyll f-containing cyanobacterium Halomicronema hongdechloris.</title>
        <authorList>
            <person name="Li Y."/>
            <person name="Lin Y."/>
            <person name="Garvey C.J."/>
            <person name="Birch D."/>
            <person name="Corkery R.W."/>
            <person name="Loughlin P.C."/>
            <person name="Scheer H."/>
            <person name="Willows R.D."/>
            <person name="Chen M."/>
        </authorList>
    </citation>
    <scope>NUCLEOTIDE SEQUENCE [LARGE SCALE GENOMIC DNA]</scope>
    <source>
        <strain evidence="1 2">C2206</strain>
    </source>
</reference>
<keyword evidence="2" id="KW-1185">Reference proteome</keyword>
<organism evidence="1 2">
    <name type="scientific">Halomicronema hongdechloris C2206</name>
    <dbReference type="NCBI Taxonomy" id="1641165"/>
    <lineage>
        <taxon>Bacteria</taxon>
        <taxon>Bacillati</taxon>
        <taxon>Cyanobacteriota</taxon>
        <taxon>Cyanophyceae</taxon>
        <taxon>Nodosilineales</taxon>
        <taxon>Nodosilineaceae</taxon>
        <taxon>Halomicronema</taxon>
    </lineage>
</organism>
<evidence type="ECO:0000313" key="2">
    <source>
        <dbReference type="Proteomes" id="UP000191901"/>
    </source>
</evidence>
<dbReference type="Proteomes" id="UP000191901">
    <property type="component" value="Chromosome"/>
</dbReference>
<evidence type="ECO:0000313" key="1">
    <source>
        <dbReference type="EMBL" id="ASC73623.1"/>
    </source>
</evidence>